<gene>
    <name evidence="2" type="ORF">DPMN_048635</name>
</gene>
<dbReference type="AlphaFoldDB" id="A0A9D4DBI7"/>
<dbReference type="Proteomes" id="UP000828390">
    <property type="component" value="Unassembled WGS sequence"/>
</dbReference>
<protein>
    <submittedName>
        <fullName evidence="2">Uncharacterized protein</fullName>
    </submittedName>
</protein>
<dbReference type="Gene3D" id="3.40.390.10">
    <property type="entry name" value="Collagenase (Catalytic Domain)"/>
    <property type="match status" value="1"/>
</dbReference>
<evidence type="ECO:0000313" key="2">
    <source>
        <dbReference type="EMBL" id="KAH3741905.1"/>
    </source>
</evidence>
<accession>A0A9D4DBI7</accession>
<evidence type="ECO:0000313" key="3">
    <source>
        <dbReference type="Proteomes" id="UP000828390"/>
    </source>
</evidence>
<dbReference type="InterPro" id="IPR024079">
    <property type="entry name" value="MetalloPept_cat_dom_sf"/>
</dbReference>
<dbReference type="GO" id="GO:0008237">
    <property type="term" value="F:metallopeptidase activity"/>
    <property type="evidence" value="ECO:0007669"/>
    <property type="project" value="InterPro"/>
</dbReference>
<keyword evidence="3" id="KW-1185">Reference proteome</keyword>
<dbReference type="SUPFAM" id="SSF55486">
    <property type="entry name" value="Metalloproteases ('zincins'), catalytic domain"/>
    <property type="match status" value="1"/>
</dbReference>
<dbReference type="EMBL" id="JAIWYP010000011">
    <property type="protein sequence ID" value="KAH3741905.1"/>
    <property type="molecule type" value="Genomic_DNA"/>
</dbReference>
<feature type="region of interest" description="Disordered" evidence="1">
    <location>
        <begin position="1"/>
        <end position="20"/>
    </location>
</feature>
<organism evidence="2 3">
    <name type="scientific">Dreissena polymorpha</name>
    <name type="common">Zebra mussel</name>
    <name type="synonym">Mytilus polymorpha</name>
    <dbReference type="NCBI Taxonomy" id="45954"/>
    <lineage>
        <taxon>Eukaryota</taxon>
        <taxon>Metazoa</taxon>
        <taxon>Spiralia</taxon>
        <taxon>Lophotrochozoa</taxon>
        <taxon>Mollusca</taxon>
        <taxon>Bivalvia</taxon>
        <taxon>Autobranchia</taxon>
        <taxon>Heteroconchia</taxon>
        <taxon>Euheterodonta</taxon>
        <taxon>Imparidentia</taxon>
        <taxon>Neoheterodontei</taxon>
        <taxon>Myida</taxon>
        <taxon>Dreissenoidea</taxon>
        <taxon>Dreissenidae</taxon>
        <taxon>Dreissena</taxon>
    </lineage>
</organism>
<evidence type="ECO:0000256" key="1">
    <source>
        <dbReference type="SAM" id="MobiDB-lite"/>
    </source>
</evidence>
<proteinExistence type="predicted"/>
<reference evidence="2" key="1">
    <citation type="journal article" date="2019" name="bioRxiv">
        <title>The Genome of the Zebra Mussel, Dreissena polymorpha: A Resource for Invasive Species Research.</title>
        <authorList>
            <person name="McCartney M.A."/>
            <person name="Auch B."/>
            <person name="Kono T."/>
            <person name="Mallez S."/>
            <person name="Zhang Y."/>
            <person name="Obille A."/>
            <person name="Becker A."/>
            <person name="Abrahante J.E."/>
            <person name="Garbe J."/>
            <person name="Badalamenti J.P."/>
            <person name="Herman A."/>
            <person name="Mangelson H."/>
            <person name="Liachko I."/>
            <person name="Sullivan S."/>
            <person name="Sone E.D."/>
            <person name="Koren S."/>
            <person name="Silverstein K.A.T."/>
            <person name="Beckman K.B."/>
            <person name="Gohl D.M."/>
        </authorList>
    </citation>
    <scope>NUCLEOTIDE SEQUENCE</scope>
    <source>
        <strain evidence="2">Duluth1</strain>
        <tissue evidence="2">Whole animal</tissue>
    </source>
</reference>
<reference evidence="2" key="2">
    <citation type="submission" date="2020-11" db="EMBL/GenBank/DDBJ databases">
        <authorList>
            <person name="McCartney M.A."/>
            <person name="Auch B."/>
            <person name="Kono T."/>
            <person name="Mallez S."/>
            <person name="Becker A."/>
            <person name="Gohl D.M."/>
            <person name="Silverstein K.A.T."/>
            <person name="Koren S."/>
            <person name="Bechman K.B."/>
            <person name="Herman A."/>
            <person name="Abrahante J.E."/>
            <person name="Garbe J."/>
        </authorList>
    </citation>
    <scope>NUCLEOTIDE SEQUENCE</scope>
    <source>
        <strain evidence="2">Duluth1</strain>
        <tissue evidence="2">Whole animal</tissue>
    </source>
</reference>
<sequence length="54" mass="5899">MPIPSFGMQHDGAGNLCGTPGQEPARIMAARLAGDTNPFLWSNCSRQYITEFLE</sequence>
<comment type="caution">
    <text evidence="2">The sequence shown here is derived from an EMBL/GenBank/DDBJ whole genome shotgun (WGS) entry which is preliminary data.</text>
</comment>
<name>A0A9D4DBI7_DREPO</name>